<proteinExistence type="predicted"/>
<accession>A0AAW2V701</accession>
<dbReference type="Pfam" id="PF05641">
    <property type="entry name" value="Agenet"/>
    <property type="match status" value="1"/>
</dbReference>
<dbReference type="InterPro" id="IPR001025">
    <property type="entry name" value="BAH_dom"/>
</dbReference>
<name>A0AAW2V701_SESRA</name>
<reference evidence="2" key="2">
    <citation type="journal article" date="2024" name="Plant">
        <title>Genomic evolution and insights into agronomic trait innovations of Sesamum species.</title>
        <authorList>
            <person name="Miao H."/>
            <person name="Wang L."/>
            <person name="Qu L."/>
            <person name="Liu H."/>
            <person name="Sun Y."/>
            <person name="Le M."/>
            <person name="Wang Q."/>
            <person name="Wei S."/>
            <person name="Zheng Y."/>
            <person name="Lin W."/>
            <person name="Duan Y."/>
            <person name="Cao H."/>
            <person name="Xiong S."/>
            <person name="Wang X."/>
            <person name="Wei L."/>
            <person name="Li C."/>
            <person name="Ma Q."/>
            <person name="Ju M."/>
            <person name="Zhao R."/>
            <person name="Li G."/>
            <person name="Mu C."/>
            <person name="Tian Q."/>
            <person name="Mei H."/>
            <person name="Zhang T."/>
            <person name="Gao T."/>
            <person name="Zhang H."/>
        </authorList>
    </citation>
    <scope>NUCLEOTIDE SEQUENCE</scope>
    <source>
        <strain evidence="2">G02</strain>
    </source>
</reference>
<organism evidence="2">
    <name type="scientific">Sesamum radiatum</name>
    <name type="common">Black benniseed</name>
    <dbReference type="NCBI Taxonomy" id="300843"/>
    <lineage>
        <taxon>Eukaryota</taxon>
        <taxon>Viridiplantae</taxon>
        <taxon>Streptophyta</taxon>
        <taxon>Embryophyta</taxon>
        <taxon>Tracheophyta</taxon>
        <taxon>Spermatophyta</taxon>
        <taxon>Magnoliopsida</taxon>
        <taxon>eudicotyledons</taxon>
        <taxon>Gunneridae</taxon>
        <taxon>Pentapetalae</taxon>
        <taxon>asterids</taxon>
        <taxon>lamiids</taxon>
        <taxon>Lamiales</taxon>
        <taxon>Pedaliaceae</taxon>
        <taxon>Sesamum</taxon>
    </lineage>
</organism>
<gene>
    <name evidence="2" type="ORF">Sradi_1011700</name>
</gene>
<dbReference type="CDD" id="cd20405">
    <property type="entry name" value="Tudor_Agenet_AtDUF_rpt1_3"/>
    <property type="match status" value="1"/>
</dbReference>
<dbReference type="InterPro" id="IPR014002">
    <property type="entry name" value="Agenet_dom_plant"/>
</dbReference>
<dbReference type="Gene3D" id="2.30.30.490">
    <property type="match status" value="1"/>
</dbReference>
<reference evidence="2" key="1">
    <citation type="submission" date="2020-06" db="EMBL/GenBank/DDBJ databases">
        <authorList>
            <person name="Li T."/>
            <person name="Hu X."/>
            <person name="Zhang T."/>
            <person name="Song X."/>
            <person name="Zhang H."/>
            <person name="Dai N."/>
            <person name="Sheng W."/>
            <person name="Hou X."/>
            <person name="Wei L."/>
        </authorList>
    </citation>
    <scope>NUCLEOTIDE SEQUENCE</scope>
    <source>
        <strain evidence="2">G02</strain>
        <tissue evidence="2">Leaf</tissue>
    </source>
</reference>
<dbReference type="SMART" id="SM00743">
    <property type="entry name" value="Agenet"/>
    <property type="match status" value="2"/>
</dbReference>
<dbReference type="PANTHER" id="PTHR31917:SF58">
    <property type="entry name" value="AGENET AND BROMO-ADJACENT HOMOLOGY (BAH) DOMAIN-CONTAINING PROTEIN"/>
    <property type="match status" value="1"/>
</dbReference>
<protein>
    <recommendedName>
        <fullName evidence="1">BAH domain-containing protein</fullName>
    </recommendedName>
</protein>
<dbReference type="GO" id="GO:0003682">
    <property type="term" value="F:chromatin binding"/>
    <property type="evidence" value="ECO:0007669"/>
    <property type="project" value="InterPro"/>
</dbReference>
<dbReference type="EMBL" id="JACGWJ010000004">
    <property type="protein sequence ID" value="KAL0424769.1"/>
    <property type="molecule type" value="Genomic_DNA"/>
</dbReference>
<evidence type="ECO:0000259" key="1">
    <source>
        <dbReference type="PROSITE" id="PS51038"/>
    </source>
</evidence>
<dbReference type="InterPro" id="IPR043151">
    <property type="entry name" value="BAH_sf"/>
</dbReference>
<feature type="domain" description="BAH" evidence="1">
    <location>
        <begin position="168"/>
        <end position="285"/>
    </location>
</feature>
<dbReference type="AlphaFoldDB" id="A0AAW2V701"/>
<dbReference type="Pfam" id="PF01426">
    <property type="entry name" value="BAH"/>
    <property type="match status" value="1"/>
</dbReference>
<dbReference type="PANTHER" id="PTHR31917">
    <property type="entry name" value="AGENET DOMAIN-CONTAINING PROTEIN-RELATED"/>
    <property type="match status" value="1"/>
</dbReference>
<dbReference type="PROSITE" id="PS51038">
    <property type="entry name" value="BAH"/>
    <property type="match status" value="1"/>
</dbReference>
<comment type="caution">
    <text evidence="2">The sequence shown here is derived from an EMBL/GenBank/DDBJ whole genome shotgun (WGS) entry which is preliminary data.</text>
</comment>
<sequence length="655" mass="74018">MGAMANSSTASHVGWEEVVVSSEKGRREVHYYLKRCGGGRDLVVVGKEKSARHMLYHYAIKDNKSLSPILNRSFRLKLRSRREVIDWLSSILSGENEFFREYPGDFLQGEQPNGSLRQFQGGMEGELDADFIKPQKLEQSRSEFTWLGSSWCSRKRRRHYQSFQRNGAIISVQDFVYVLAEEDKRLVAYLDDMYEDSRGNKMVVVRWFHKIDEVGFVLPRKYNDREIFFSLCLQDLSIECIDGLATVLSPEHYDKLSDEAARMGLMPYVCYRQFDSDDVKPFDITRIKGYWKQEILSSRASLCELSGDDLKLRGSIGDAVGDRPNKRIRWSKDCDSYLNSPDKKETIETSLQFCIGSSLDSKGVVKVGSLKEGCSYVSSSGTDNTTPPKTGCHLTVGSPVEVLSQDSGIRGCWFRASIIKKHKDKVKVRYRDLKDAVDDSKYLEEWIMASRLATPDALGIRLSGRSTVRPTLPSDISGVAGVLNVGSVVDAWWHDGWWEGIVVKKESEDRLHVYFPGAQKNGLPVGGKISRKDQTLSQHFLNDAVPQTLIKIGDSVVDNDGKMPIESQAVRDLSKDNLLATLRWKSSGKRRRCRSPIHKVHFGTNGGSFETGLQTFKKFFDSSSLKFDPDYCKYASDSHFSSSVVPPLTNLVMSR</sequence>
<dbReference type="SMART" id="SM00439">
    <property type="entry name" value="BAH"/>
    <property type="match status" value="1"/>
</dbReference>
<evidence type="ECO:0000313" key="2">
    <source>
        <dbReference type="EMBL" id="KAL0424769.1"/>
    </source>
</evidence>
<dbReference type="InterPro" id="IPR008395">
    <property type="entry name" value="Agenet-like_dom"/>
</dbReference>